<accession>A0A3R9HXN0</accession>
<protein>
    <submittedName>
        <fullName evidence="1">Uncharacterized protein</fullName>
    </submittedName>
</protein>
<reference evidence="1 2" key="1">
    <citation type="submission" date="2018-11" db="EMBL/GenBank/DDBJ databases">
        <title>Species Designations Belie Phenotypic and Genotypic Heterogeneity in Oral Streptococci.</title>
        <authorList>
            <person name="Velsko I."/>
        </authorList>
    </citation>
    <scope>NUCLEOTIDE SEQUENCE [LARGE SCALE GENOMIC DNA]</scope>
    <source>
        <strain evidence="1 2">BCC51</strain>
    </source>
</reference>
<gene>
    <name evidence="1" type="ORF">D8872_10035</name>
</gene>
<evidence type="ECO:0000313" key="2">
    <source>
        <dbReference type="Proteomes" id="UP000282617"/>
    </source>
</evidence>
<comment type="caution">
    <text evidence="1">The sequence shown here is derived from an EMBL/GenBank/DDBJ whole genome shotgun (WGS) entry which is preliminary data.</text>
</comment>
<sequence length="49" mass="5434">MLADTEAEALWLALIDADWLALTEIEAEFWLLDAEAEALMLALTDAEVL</sequence>
<proteinExistence type="predicted"/>
<organism evidence="1 2">
    <name type="scientific">Streptococcus cristatus</name>
    <dbReference type="NCBI Taxonomy" id="45634"/>
    <lineage>
        <taxon>Bacteria</taxon>
        <taxon>Bacillati</taxon>
        <taxon>Bacillota</taxon>
        <taxon>Bacilli</taxon>
        <taxon>Lactobacillales</taxon>
        <taxon>Streptococcaceae</taxon>
        <taxon>Streptococcus</taxon>
    </lineage>
</organism>
<evidence type="ECO:0000313" key="1">
    <source>
        <dbReference type="EMBL" id="RSI40397.1"/>
    </source>
</evidence>
<dbReference type="AlphaFoldDB" id="A0A3R9HXN0"/>
<dbReference type="EMBL" id="RJNA01000036">
    <property type="protein sequence ID" value="RSI40397.1"/>
    <property type="molecule type" value="Genomic_DNA"/>
</dbReference>
<name>A0A3R9HXN0_STRCR</name>
<dbReference type="Proteomes" id="UP000282617">
    <property type="component" value="Unassembled WGS sequence"/>
</dbReference>